<dbReference type="Proteomes" id="UP001324287">
    <property type="component" value="Chromosome"/>
</dbReference>
<name>A0ABZ1AX09_9ACTN</name>
<protein>
    <submittedName>
        <fullName evidence="1">Uncharacterized protein</fullName>
    </submittedName>
</protein>
<sequence>MNQLPLIAVRVIRSIFTGASCRNSSTSSRSAARFVERSPSARMSAARGARASSRKSLVATARVSMVCSESKMASRSPASPVTNCCRLTTRSDSCWSRSATVFMTVVRLSIMLPMTASLSARESLSEATCDSRLWTVPPSPWKTWMIS</sequence>
<accession>A0ABZ1AX09</accession>
<gene>
    <name evidence="1" type="ORF">U6N30_25310</name>
</gene>
<organism evidence="1 2">
    <name type="scientific">Blastococcus brunescens</name>
    <dbReference type="NCBI Taxonomy" id="1564165"/>
    <lineage>
        <taxon>Bacteria</taxon>
        <taxon>Bacillati</taxon>
        <taxon>Actinomycetota</taxon>
        <taxon>Actinomycetes</taxon>
        <taxon>Geodermatophilales</taxon>
        <taxon>Geodermatophilaceae</taxon>
        <taxon>Blastococcus</taxon>
    </lineage>
</organism>
<proteinExistence type="predicted"/>
<keyword evidence="2" id="KW-1185">Reference proteome</keyword>
<evidence type="ECO:0000313" key="1">
    <source>
        <dbReference type="EMBL" id="WRL63102.1"/>
    </source>
</evidence>
<reference evidence="1 2" key="1">
    <citation type="submission" date="2023-12" db="EMBL/GenBank/DDBJ databases">
        <title>Blastococcus brunescens sp. nov., an actonobacterium isolated from sandstone collected in sahara desert.</title>
        <authorList>
            <person name="Gtari M."/>
            <person name="Ghodhbane F."/>
        </authorList>
    </citation>
    <scope>NUCLEOTIDE SEQUENCE [LARGE SCALE GENOMIC DNA]</scope>
    <source>
        <strain evidence="1 2">BMG 8361</strain>
    </source>
</reference>
<dbReference type="EMBL" id="CP141261">
    <property type="protein sequence ID" value="WRL63102.1"/>
    <property type="molecule type" value="Genomic_DNA"/>
</dbReference>
<evidence type="ECO:0000313" key="2">
    <source>
        <dbReference type="Proteomes" id="UP001324287"/>
    </source>
</evidence>